<dbReference type="Proteomes" id="UP000234632">
    <property type="component" value="Unassembled WGS sequence"/>
</dbReference>
<evidence type="ECO:0000259" key="2">
    <source>
        <dbReference type="Pfam" id="PF05239"/>
    </source>
</evidence>
<reference evidence="4 5" key="1">
    <citation type="submission" date="2015-12" db="EMBL/GenBank/DDBJ databases">
        <authorList>
            <person name="Shamseldin A."/>
            <person name="Moawad H."/>
            <person name="Abd El-Rahim W.M."/>
            <person name="Sadowsky M.J."/>
        </authorList>
    </citation>
    <scope>NUCLEOTIDE SEQUENCE [LARGE SCALE GENOMIC DNA]</scope>
    <source>
        <strain evidence="4 5">S43</strain>
    </source>
</reference>
<evidence type="ECO:0000259" key="3">
    <source>
        <dbReference type="Pfam" id="PF09557"/>
    </source>
</evidence>
<dbReference type="GO" id="GO:0019684">
    <property type="term" value="P:photosynthesis, light reaction"/>
    <property type="evidence" value="ECO:0007669"/>
    <property type="project" value="InterPro"/>
</dbReference>
<feature type="domain" description="PRC-barrel" evidence="2">
    <location>
        <begin position="5"/>
        <end position="74"/>
    </location>
</feature>
<feature type="compositionally biased region" description="Basic and acidic residues" evidence="1">
    <location>
        <begin position="129"/>
        <end position="142"/>
    </location>
</feature>
<accession>A0A2N4T337</accession>
<dbReference type="PANTHER" id="PTHR38463:SF1">
    <property type="entry name" value="STRESS RESPONSE PROTEIN YSNF"/>
    <property type="match status" value="1"/>
</dbReference>
<dbReference type="GO" id="GO:0030077">
    <property type="term" value="C:plasma membrane light-harvesting complex"/>
    <property type="evidence" value="ECO:0007669"/>
    <property type="project" value="InterPro"/>
</dbReference>
<dbReference type="InterPro" id="IPR014747">
    <property type="entry name" value="Bac_photo_RC_H_C"/>
</dbReference>
<dbReference type="InterPro" id="IPR027275">
    <property type="entry name" value="PRC-brl_dom"/>
</dbReference>
<feature type="compositionally biased region" description="Basic and acidic residues" evidence="1">
    <location>
        <begin position="162"/>
        <end position="205"/>
    </location>
</feature>
<evidence type="ECO:0008006" key="6">
    <source>
        <dbReference type="Google" id="ProtNLM"/>
    </source>
</evidence>
<sequence>MATYDVNALLSATAYGSDGDKIGKVEQVFLDDNTEEVTFVTVNTGLFGTKESFVPVDGAQQDGDRLVLPYTKDVVKDAPGIDADQHLSPAEEEELYRYYKMNYDGTAARTDRDRTAADTAAAGTAGHAGTERDDRYATDTDRNAVPATGTAAGAAGTAGYAETERTEELDRDRTAGLDRDRTADLDRDRTAGTADLDRDRTGVDDGSVVRHEEQLHVGKERQETGRARLRKYVVTDHETVDVPVEREEVRVERTPLSGTEATAGTIGEEDVEVTLHEERPVVAKETVGVEKVGLEKESVRDTERVEADVRKEQVDVENDADRGLTDRDRDLTDRDRRDRI</sequence>
<proteinExistence type="predicted"/>
<dbReference type="NCBIfam" id="TIGR02271">
    <property type="entry name" value="YsnF/AvaK domain"/>
    <property type="match status" value="1"/>
</dbReference>
<dbReference type="Gene3D" id="3.90.50.10">
    <property type="entry name" value="Photosynthetic Reaction Center, subunit H, domain 2"/>
    <property type="match status" value="1"/>
</dbReference>
<dbReference type="RefSeq" id="WP_101852211.1">
    <property type="nucleotide sequence ID" value="NZ_LOMZ01000001.1"/>
</dbReference>
<feature type="domain" description="DUF2382" evidence="3">
    <location>
        <begin position="210"/>
        <end position="316"/>
    </location>
</feature>
<feature type="region of interest" description="Disordered" evidence="1">
    <location>
        <begin position="295"/>
        <end position="340"/>
    </location>
</feature>
<organism evidence="4 5">
    <name type="scientific">Kocuria flava</name>
    <dbReference type="NCBI Taxonomy" id="446860"/>
    <lineage>
        <taxon>Bacteria</taxon>
        <taxon>Bacillati</taxon>
        <taxon>Actinomycetota</taxon>
        <taxon>Actinomycetes</taxon>
        <taxon>Micrococcales</taxon>
        <taxon>Micrococcaceae</taxon>
        <taxon>Kocuria</taxon>
    </lineage>
</organism>
<dbReference type="InterPro" id="IPR011033">
    <property type="entry name" value="PRC_barrel-like_sf"/>
</dbReference>
<dbReference type="Pfam" id="PF05239">
    <property type="entry name" value="PRC"/>
    <property type="match status" value="1"/>
</dbReference>
<dbReference type="SUPFAM" id="SSF50346">
    <property type="entry name" value="PRC-barrel domain"/>
    <property type="match status" value="1"/>
</dbReference>
<feature type="region of interest" description="Disordered" evidence="1">
    <location>
        <begin position="110"/>
        <end position="205"/>
    </location>
</feature>
<dbReference type="AlphaFoldDB" id="A0A2N4T337"/>
<dbReference type="EMBL" id="LOMZ01000001">
    <property type="protein sequence ID" value="PLC12649.1"/>
    <property type="molecule type" value="Genomic_DNA"/>
</dbReference>
<gene>
    <name evidence="4" type="ORF">AUQ48_11000</name>
</gene>
<feature type="compositionally biased region" description="Low complexity" evidence="1">
    <location>
        <begin position="147"/>
        <end position="161"/>
    </location>
</feature>
<evidence type="ECO:0000313" key="5">
    <source>
        <dbReference type="Proteomes" id="UP000234632"/>
    </source>
</evidence>
<evidence type="ECO:0000313" key="4">
    <source>
        <dbReference type="EMBL" id="PLC12649.1"/>
    </source>
</evidence>
<protein>
    <recommendedName>
        <fullName evidence="6">Photosystem reaction center subunit H</fullName>
    </recommendedName>
</protein>
<name>A0A2N4T337_9MICC</name>
<dbReference type="InterPro" id="IPR019060">
    <property type="entry name" value="DUF2382"/>
</dbReference>
<dbReference type="InterPro" id="IPR052967">
    <property type="entry name" value="Stress_Response_Assoc"/>
</dbReference>
<feature type="compositionally biased region" description="Low complexity" evidence="1">
    <location>
        <begin position="117"/>
        <end position="128"/>
    </location>
</feature>
<comment type="caution">
    <text evidence="4">The sequence shown here is derived from an EMBL/GenBank/DDBJ whole genome shotgun (WGS) entry which is preliminary data.</text>
</comment>
<dbReference type="Pfam" id="PF09557">
    <property type="entry name" value="DUF2382"/>
    <property type="match status" value="1"/>
</dbReference>
<dbReference type="PANTHER" id="PTHR38463">
    <property type="entry name" value="STRESS RESPONSE PROTEIN YSNF"/>
    <property type="match status" value="1"/>
</dbReference>
<evidence type="ECO:0000256" key="1">
    <source>
        <dbReference type="SAM" id="MobiDB-lite"/>
    </source>
</evidence>